<dbReference type="EMBL" id="MNAO01000174">
    <property type="protein sequence ID" value="OHV16036.1"/>
    <property type="molecule type" value="Genomic_DNA"/>
</dbReference>
<reference evidence="1 4" key="1">
    <citation type="submission" date="2016-10" db="EMBL/GenBank/DDBJ databases">
        <title>Draft genome sequence of Methylobacterium extorquens CP3, a seed endophyte of Crotalaria pumila with plant growth-promoting and metal tolerance properties.</title>
        <authorList>
            <person name="Sanchez-Lopez A.S."/>
            <person name="Van Hamme J.D."/>
            <person name="Thijs S."/>
            <person name="Mcammond B.M."/>
            <person name="Stevens V."/>
            <person name="Gonzalez-Chavez M.D.C."/>
            <person name="Vangronsveld J."/>
        </authorList>
    </citation>
    <scope>NUCLEOTIDE SEQUENCE [LARGE SCALE GENOMIC DNA]</scope>
    <source>
        <strain evidence="1 4">CP3</strain>
    </source>
</reference>
<dbReference type="Proteomes" id="UP000180215">
    <property type="component" value="Unassembled WGS sequence"/>
</dbReference>
<dbReference type="EMBL" id="LT962688">
    <property type="protein sequence ID" value="SOR27937.1"/>
    <property type="molecule type" value="Genomic_DNA"/>
</dbReference>
<name>A0A1S1P4L0_METEX</name>
<reference evidence="2" key="2">
    <citation type="submission" date="2017-10" db="EMBL/GenBank/DDBJ databases">
        <authorList>
            <person name="Banno H."/>
            <person name="Chua N.-H."/>
        </authorList>
    </citation>
    <scope>NUCLEOTIDE SEQUENCE [LARGE SCALE GENOMIC DNA]</scope>
    <source>
        <strain evidence="2">TK 0001</strain>
    </source>
</reference>
<reference evidence="5" key="3">
    <citation type="submission" date="2017-10" db="EMBL/GenBank/DDBJ databases">
        <authorList>
            <person name="Regsiter A."/>
            <person name="William W."/>
        </authorList>
    </citation>
    <scope>NUCLEOTIDE SEQUENCE [LARGE SCALE GENOMIC DNA]</scope>
</reference>
<dbReference type="AlphaFoldDB" id="A0A1S1P4L0"/>
<evidence type="ECO:0000313" key="3">
    <source>
        <dbReference type="EMBL" id="WHQ69199.1"/>
    </source>
</evidence>
<organism evidence="1 4">
    <name type="scientific">Methylorubrum extorquens</name>
    <name type="common">Methylobacterium dichloromethanicum</name>
    <name type="synonym">Methylobacterium extorquens</name>
    <dbReference type="NCBI Taxonomy" id="408"/>
    <lineage>
        <taxon>Bacteria</taxon>
        <taxon>Pseudomonadati</taxon>
        <taxon>Pseudomonadota</taxon>
        <taxon>Alphaproteobacteria</taxon>
        <taxon>Hyphomicrobiales</taxon>
        <taxon>Methylobacteriaceae</taxon>
        <taxon>Methylorubrum</taxon>
    </lineage>
</organism>
<dbReference type="Proteomes" id="UP001223720">
    <property type="component" value="Chromosome"/>
</dbReference>
<evidence type="ECO:0000313" key="4">
    <source>
        <dbReference type="Proteomes" id="UP000180215"/>
    </source>
</evidence>
<evidence type="ECO:0000313" key="5">
    <source>
        <dbReference type="Proteomes" id="UP000233769"/>
    </source>
</evidence>
<gene>
    <name evidence="1" type="ORF">BK022_14845</name>
    <name evidence="3" type="ORF">KEC54_23135</name>
    <name evidence="2" type="ORF">TK0001_1335</name>
</gene>
<dbReference type="GeneID" id="72991839"/>
<evidence type="ECO:0000313" key="1">
    <source>
        <dbReference type="EMBL" id="OHV16036.1"/>
    </source>
</evidence>
<sequence>MTILLRFARGLASAARHVARLSPKVIPLALVSVIGLSADRTAKADRDGDGDETTRSIVYRHYI</sequence>
<accession>A0A1S1P4L0</accession>
<dbReference type="RefSeq" id="WP_003602341.1">
    <property type="nucleotide sequence ID" value="NZ_CP073633.1"/>
</dbReference>
<dbReference type="OMA" id="MTIPSMT"/>
<proteinExistence type="predicted"/>
<reference evidence="3" key="4">
    <citation type="journal article" date="2022" name="Biotechnol. Bioprocess Eng.">
        <title>Pan-genome Analysis Reveals Comparative Genomic Features of Central Metabolic Pathways in Methylorubrum extorquens.</title>
        <authorList>
            <person name="Lee G.M."/>
            <person name="Scott-Nevros Z.K."/>
            <person name="Lee S.-M."/>
            <person name="Kim D."/>
        </authorList>
    </citation>
    <scope>NUCLEOTIDE SEQUENCE</scope>
    <source>
        <strain evidence="3">ATCC 55366</strain>
    </source>
</reference>
<dbReference type="EMBL" id="CP073633">
    <property type="protein sequence ID" value="WHQ69199.1"/>
    <property type="molecule type" value="Genomic_DNA"/>
</dbReference>
<protein>
    <submittedName>
        <fullName evidence="1">Uncharacterized protein</fullName>
    </submittedName>
</protein>
<evidence type="ECO:0000313" key="2">
    <source>
        <dbReference type="EMBL" id="SOR27937.1"/>
    </source>
</evidence>
<dbReference type="Proteomes" id="UP000233769">
    <property type="component" value="Chromosome tk0001"/>
</dbReference>